<evidence type="ECO:0000256" key="3">
    <source>
        <dbReference type="ARBA" id="ARBA00022452"/>
    </source>
</evidence>
<keyword evidence="7 10" id="KW-0472">Membrane</keyword>
<keyword evidence="5 12" id="KW-0732">Signal</keyword>
<feature type="domain" description="TonB-dependent receptor plug" evidence="14">
    <location>
        <begin position="45"/>
        <end position="148"/>
    </location>
</feature>
<keyword evidence="9 10" id="KW-0998">Cell outer membrane</keyword>
<dbReference type="Proteomes" id="UP000009047">
    <property type="component" value="Chromosome"/>
</dbReference>
<dbReference type="GO" id="GO:0044718">
    <property type="term" value="P:siderophore transmembrane transport"/>
    <property type="evidence" value="ECO:0007669"/>
    <property type="project" value="TreeGrafter"/>
</dbReference>
<dbReference type="Pfam" id="PF00593">
    <property type="entry name" value="TonB_dep_Rec_b-barrel"/>
    <property type="match status" value="1"/>
</dbReference>
<evidence type="ECO:0000259" key="13">
    <source>
        <dbReference type="Pfam" id="PF00593"/>
    </source>
</evidence>
<evidence type="ECO:0000256" key="9">
    <source>
        <dbReference type="ARBA" id="ARBA00023237"/>
    </source>
</evidence>
<evidence type="ECO:0000256" key="11">
    <source>
        <dbReference type="RuleBase" id="RU003357"/>
    </source>
</evidence>
<keyword evidence="4 10" id="KW-0812">Transmembrane</keyword>
<dbReference type="STRING" id="644282.Deba_1198"/>
<dbReference type="InterPro" id="IPR000531">
    <property type="entry name" value="Beta-barrel_TonB"/>
</dbReference>
<dbReference type="InterPro" id="IPR036942">
    <property type="entry name" value="Beta-barrel_TonB_sf"/>
</dbReference>
<evidence type="ECO:0000259" key="14">
    <source>
        <dbReference type="Pfam" id="PF07715"/>
    </source>
</evidence>
<dbReference type="GO" id="GO:0015344">
    <property type="term" value="F:siderophore uptake transmembrane transporter activity"/>
    <property type="evidence" value="ECO:0007669"/>
    <property type="project" value="TreeGrafter"/>
</dbReference>
<dbReference type="InterPro" id="IPR037066">
    <property type="entry name" value="Plug_dom_sf"/>
</dbReference>
<proteinExistence type="inferred from homology"/>
<evidence type="ECO:0000256" key="8">
    <source>
        <dbReference type="ARBA" id="ARBA00023170"/>
    </source>
</evidence>
<dbReference type="CDD" id="cd01347">
    <property type="entry name" value="ligand_gated_channel"/>
    <property type="match status" value="1"/>
</dbReference>
<comment type="similarity">
    <text evidence="10 11">Belongs to the TonB-dependent receptor family.</text>
</comment>
<evidence type="ECO:0000256" key="10">
    <source>
        <dbReference type="PROSITE-ProRule" id="PRU01360"/>
    </source>
</evidence>
<name>E1QFV6_DESB2</name>
<dbReference type="InterPro" id="IPR039426">
    <property type="entry name" value="TonB-dep_rcpt-like"/>
</dbReference>
<reference evidence="15 16" key="1">
    <citation type="journal article" date="2010" name="Stand. Genomic Sci.">
        <title>Complete genome sequence of Desulfarculus baarsii type strain (2st14).</title>
        <authorList>
            <person name="Sun H."/>
            <person name="Spring S."/>
            <person name="Lapidus A."/>
            <person name="Davenport K."/>
            <person name="Del Rio T.G."/>
            <person name="Tice H."/>
            <person name="Nolan M."/>
            <person name="Copeland A."/>
            <person name="Cheng J.F."/>
            <person name="Lucas S."/>
            <person name="Tapia R."/>
            <person name="Goodwin L."/>
            <person name="Pitluck S."/>
            <person name="Ivanova N."/>
            <person name="Pagani I."/>
            <person name="Mavromatis K."/>
            <person name="Ovchinnikova G."/>
            <person name="Pati A."/>
            <person name="Chen A."/>
            <person name="Palaniappan K."/>
            <person name="Hauser L."/>
            <person name="Chang Y.J."/>
            <person name="Jeffries C.D."/>
            <person name="Detter J.C."/>
            <person name="Han C."/>
            <person name="Rohde M."/>
            <person name="Brambilla E."/>
            <person name="Goker M."/>
            <person name="Woyke T."/>
            <person name="Bristow J."/>
            <person name="Eisen J.A."/>
            <person name="Markowitz V."/>
            <person name="Hugenholtz P."/>
            <person name="Kyrpides N.C."/>
            <person name="Klenk H.P."/>
            <person name="Land M."/>
        </authorList>
    </citation>
    <scope>NUCLEOTIDE SEQUENCE [LARGE SCALE GENOMIC DNA]</scope>
    <source>
        <strain evidence="16">ATCC 33931 / DSM 2075 / LMG 7858 / VKM B-1802 / 2st14</strain>
    </source>
</reference>
<feature type="chain" id="PRO_5003150328" evidence="12">
    <location>
        <begin position="25"/>
        <end position="665"/>
    </location>
</feature>
<evidence type="ECO:0000256" key="1">
    <source>
        <dbReference type="ARBA" id="ARBA00004571"/>
    </source>
</evidence>
<keyword evidence="16" id="KW-1185">Reference proteome</keyword>
<dbReference type="PROSITE" id="PS52016">
    <property type="entry name" value="TONB_DEPENDENT_REC_3"/>
    <property type="match status" value="1"/>
</dbReference>
<dbReference type="EMBL" id="CP002085">
    <property type="protein sequence ID" value="ADK84566.1"/>
    <property type="molecule type" value="Genomic_DNA"/>
</dbReference>
<dbReference type="HOGENOM" id="CLU_008287_18_5_7"/>
<organism evidence="15 16">
    <name type="scientific">Desulfarculus baarsii (strain ATCC 33931 / DSM 2075 / LMG 7858 / VKM B-1802 / 2st14)</name>
    <dbReference type="NCBI Taxonomy" id="644282"/>
    <lineage>
        <taxon>Bacteria</taxon>
        <taxon>Pseudomonadati</taxon>
        <taxon>Thermodesulfobacteriota</taxon>
        <taxon>Desulfarculia</taxon>
        <taxon>Desulfarculales</taxon>
        <taxon>Desulfarculaceae</taxon>
        <taxon>Desulfarculus</taxon>
    </lineage>
</organism>
<protein>
    <submittedName>
        <fullName evidence="15">TonB-dependent receptor plug</fullName>
    </submittedName>
</protein>
<dbReference type="AlphaFoldDB" id="E1QFV6"/>
<dbReference type="eggNOG" id="COG4771">
    <property type="taxonomic scope" value="Bacteria"/>
</dbReference>
<gene>
    <name evidence="15" type="ordered locus">Deba_1198</name>
</gene>
<evidence type="ECO:0000256" key="4">
    <source>
        <dbReference type="ARBA" id="ARBA00022692"/>
    </source>
</evidence>
<dbReference type="InterPro" id="IPR012910">
    <property type="entry name" value="Plug_dom"/>
</dbReference>
<evidence type="ECO:0000256" key="6">
    <source>
        <dbReference type="ARBA" id="ARBA00023077"/>
    </source>
</evidence>
<dbReference type="PANTHER" id="PTHR30069:SF29">
    <property type="entry name" value="HEMOGLOBIN AND HEMOGLOBIN-HAPTOGLOBIN-BINDING PROTEIN 1-RELATED"/>
    <property type="match status" value="1"/>
</dbReference>
<evidence type="ECO:0000256" key="12">
    <source>
        <dbReference type="SAM" id="SignalP"/>
    </source>
</evidence>
<dbReference type="SUPFAM" id="SSF56935">
    <property type="entry name" value="Porins"/>
    <property type="match status" value="1"/>
</dbReference>
<evidence type="ECO:0000313" key="15">
    <source>
        <dbReference type="EMBL" id="ADK84566.1"/>
    </source>
</evidence>
<keyword evidence="2 10" id="KW-0813">Transport</keyword>
<feature type="domain" description="TonB-dependent receptor-like beta-barrel" evidence="13">
    <location>
        <begin position="205"/>
        <end position="633"/>
    </location>
</feature>
<dbReference type="PANTHER" id="PTHR30069">
    <property type="entry name" value="TONB-DEPENDENT OUTER MEMBRANE RECEPTOR"/>
    <property type="match status" value="1"/>
</dbReference>
<dbReference type="Gene3D" id="2.40.170.20">
    <property type="entry name" value="TonB-dependent receptor, beta-barrel domain"/>
    <property type="match status" value="1"/>
</dbReference>
<evidence type="ECO:0000313" key="16">
    <source>
        <dbReference type="Proteomes" id="UP000009047"/>
    </source>
</evidence>
<evidence type="ECO:0000256" key="5">
    <source>
        <dbReference type="ARBA" id="ARBA00022729"/>
    </source>
</evidence>
<dbReference type="Gene3D" id="2.170.130.10">
    <property type="entry name" value="TonB-dependent receptor, plug domain"/>
    <property type="match status" value="1"/>
</dbReference>
<evidence type="ECO:0000256" key="2">
    <source>
        <dbReference type="ARBA" id="ARBA00022448"/>
    </source>
</evidence>
<accession>E1QFV6</accession>
<dbReference type="RefSeq" id="WP_013258020.1">
    <property type="nucleotide sequence ID" value="NC_014365.1"/>
</dbReference>
<keyword evidence="6 11" id="KW-0798">TonB box</keyword>
<dbReference type="Pfam" id="PF07715">
    <property type="entry name" value="Plug"/>
    <property type="match status" value="1"/>
</dbReference>
<sequence length="665" mass="71176">MKLKRSLLLAAVLALGLGVPAAHGDDTTQLDPIIVTARGRASQLSATPGGAAVADSDEIALHPKASAAYALEDIPGLSLTGDSVWGRDIAIRGLTGNSVVVLVDGHRINSAIDMNARLSFVNAMDIERIEVLKGPVSSLYGSGSTGGVVNIITRKGAFSDKCQAHGRVSLAASSNPQGGDAYASAHFDSPSLWLFASAAGQDHDDLRGGDDERIANSQFRDGQGRVASGFKLGQLTTQVQVMRMEANDVGLPGGPSTLPAVARVSYPRTSSTLASLDLTWDREGQALGQVAGSIYINQNERRVRVDRTGNAAVSAIEPGADHETLGGQLRANLDLGAHAIVGGVDAWQWTMDSWRRRFLTVGRVLYDNPVPHAVQTSAGVFAEDDWTLSDAFTLNLGARLDRLQTKNDAGNGFASGDESDLGWNVHAGLTHKISQAWSQTAIIASSYRAADVLERYKYIDLGGGQVLYGNPDLNPETSLFGEYGLHYQAKPFKGDLRLFANQLHDYISQKRISATRLEMCNVGQARIFGAELEGRLDLGHGLALFANATALDGRDENADEPLRYIAPISGMAGVDFVTGPFWARLDTRWALDQNETPADVEETGGYATLNLAGRYRFAALGLNHELLLTVDNILDTRYESYLSNARGIELLEPGVAAALTYTLEF</sequence>
<keyword evidence="3 10" id="KW-1134">Transmembrane beta strand</keyword>
<dbReference type="GO" id="GO:0009279">
    <property type="term" value="C:cell outer membrane"/>
    <property type="evidence" value="ECO:0007669"/>
    <property type="project" value="UniProtKB-SubCell"/>
</dbReference>
<comment type="subcellular location">
    <subcellularLocation>
        <location evidence="1 10">Cell outer membrane</location>
        <topology evidence="1 10">Multi-pass membrane protein</topology>
    </subcellularLocation>
</comment>
<evidence type="ECO:0000256" key="7">
    <source>
        <dbReference type="ARBA" id="ARBA00023136"/>
    </source>
</evidence>
<keyword evidence="8 15" id="KW-0675">Receptor</keyword>
<dbReference type="KEGG" id="dbr:Deba_1198"/>
<feature type="signal peptide" evidence="12">
    <location>
        <begin position="1"/>
        <end position="24"/>
    </location>
</feature>